<dbReference type="Gene3D" id="3.90.550.10">
    <property type="entry name" value="Spore Coat Polysaccharide Biosynthesis Protein SpsA, Chain A"/>
    <property type="match status" value="1"/>
</dbReference>
<accession>A0A383DSE6</accession>
<dbReference type="SUPFAM" id="SSF53448">
    <property type="entry name" value="Nucleotide-diphospho-sugar transferases"/>
    <property type="match status" value="1"/>
</dbReference>
<dbReference type="AlphaFoldDB" id="A0A383DSE6"/>
<dbReference type="GO" id="GO:0047343">
    <property type="term" value="F:glucose-1-phosphate cytidylyltransferase activity"/>
    <property type="evidence" value="ECO:0007669"/>
    <property type="project" value="InterPro"/>
</dbReference>
<organism evidence="1">
    <name type="scientific">marine metagenome</name>
    <dbReference type="NCBI Taxonomy" id="408172"/>
    <lineage>
        <taxon>unclassified sequences</taxon>
        <taxon>metagenomes</taxon>
        <taxon>ecological metagenomes</taxon>
    </lineage>
</organism>
<dbReference type="InterPro" id="IPR013446">
    <property type="entry name" value="G1P_cyt_trans-like"/>
</dbReference>
<evidence type="ECO:0000313" key="1">
    <source>
        <dbReference type="EMBL" id="SVE46778.1"/>
    </source>
</evidence>
<proteinExistence type="predicted"/>
<name>A0A383DSE6_9ZZZZ</name>
<dbReference type="PANTHER" id="PTHR47183:SF1">
    <property type="entry name" value="GLUCOSE-1-PHOSPHATE CYTIDYLYLTRANSFERASE"/>
    <property type="match status" value="1"/>
</dbReference>
<evidence type="ECO:0008006" key="2">
    <source>
        <dbReference type="Google" id="ProtNLM"/>
    </source>
</evidence>
<dbReference type="PANTHER" id="PTHR47183">
    <property type="entry name" value="GLUCOSE-1-PHOSPHATE CYTIDYLYLTRANSFERASE-RELATED"/>
    <property type="match status" value="1"/>
</dbReference>
<sequence>GGYCVFNRRIGEYLTGDNCILEREPLASLAREGQLKAHCHTGFWQCMNTQREQQQLEALWDAGNAPWKIW</sequence>
<feature type="non-terminal residue" evidence="1">
    <location>
        <position position="1"/>
    </location>
</feature>
<gene>
    <name evidence="1" type="ORF">METZ01_LOCUS499632</name>
</gene>
<protein>
    <recommendedName>
        <fullName evidence="2">Nucleotidyl transferase domain-containing protein</fullName>
    </recommendedName>
</protein>
<dbReference type="EMBL" id="UINC01219346">
    <property type="protein sequence ID" value="SVE46778.1"/>
    <property type="molecule type" value="Genomic_DNA"/>
</dbReference>
<reference evidence="1" key="1">
    <citation type="submission" date="2018-05" db="EMBL/GenBank/DDBJ databases">
        <authorList>
            <person name="Lanie J.A."/>
            <person name="Ng W.-L."/>
            <person name="Kazmierczak K.M."/>
            <person name="Andrzejewski T.M."/>
            <person name="Davidsen T.M."/>
            <person name="Wayne K.J."/>
            <person name="Tettelin H."/>
            <person name="Glass J.I."/>
            <person name="Rusch D."/>
            <person name="Podicherti R."/>
            <person name="Tsui H.-C.T."/>
            <person name="Winkler M.E."/>
        </authorList>
    </citation>
    <scope>NUCLEOTIDE SEQUENCE</scope>
</reference>
<dbReference type="InterPro" id="IPR029044">
    <property type="entry name" value="Nucleotide-diphossugar_trans"/>
</dbReference>